<dbReference type="SUPFAM" id="SSF49785">
    <property type="entry name" value="Galactose-binding domain-like"/>
    <property type="match status" value="1"/>
</dbReference>
<dbReference type="GeneTree" id="ENSGT00950000182942"/>
<dbReference type="GO" id="GO:0005975">
    <property type="term" value="P:carbohydrate metabolic process"/>
    <property type="evidence" value="ECO:0007669"/>
    <property type="project" value="InterPro"/>
</dbReference>
<keyword evidence="5" id="KW-1133">Transmembrane helix</keyword>
<protein>
    <recommendedName>
        <fullName evidence="11">Beta-galactosidase</fullName>
    </recommendedName>
</protein>
<dbReference type="Proteomes" id="UP000694414">
    <property type="component" value="Unplaced"/>
</dbReference>
<feature type="domain" description="Glycoside hydrolase 35 catalytic" evidence="6">
    <location>
        <begin position="236"/>
        <end position="331"/>
    </location>
</feature>
<reference evidence="9" key="2">
    <citation type="submission" date="2025-09" db="UniProtKB">
        <authorList>
            <consortium name="Ensembl"/>
        </authorList>
    </citation>
    <scope>IDENTIFICATION</scope>
</reference>
<dbReference type="SUPFAM" id="SSF51445">
    <property type="entry name" value="(Trans)glycosidases"/>
    <property type="match status" value="1"/>
</dbReference>
<evidence type="ECO:0000256" key="2">
    <source>
        <dbReference type="ARBA" id="ARBA00022801"/>
    </source>
</evidence>
<dbReference type="FunFam" id="2.60.120.260:FF:000049">
    <property type="entry name" value="Beta-galactosidase"/>
    <property type="match status" value="1"/>
</dbReference>
<keyword evidence="10" id="KW-1185">Reference proteome</keyword>
<feature type="domain" description="Beta-galactosidase 1-like first all-beta" evidence="7">
    <location>
        <begin position="379"/>
        <end position="468"/>
    </location>
</feature>
<dbReference type="InterPro" id="IPR017853">
    <property type="entry name" value="GH"/>
</dbReference>
<name>A0A8C8Z142_PROSS</name>
<dbReference type="InterPro" id="IPR001944">
    <property type="entry name" value="Glycoside_Hdrlase_35"/>
</dbReference>
<dbReference type="Gene3D" id="2.60.120.260">
    <property type="entry name" value="Galactose-binding domain-like"/>
    <property type="match status" value="3"/>
</dbReference>
<evidence type="ECO:0000259" key="6">
    <source>
        <dbReference type="Pfam" id="PF01301"/>
    </source>
</evidence>
<dbReference type="PIRSF" id="PIRSF006336">
    <property type="entry name" value="B-gal"/>
    <property type="match status" value="1"/>
</dbReference>
<dbReference type="InterPro" id="IPR048913">
    <property type="entry name" value="BetaGal_gal-bd"/>
</dbReference>
<dbReference type="Pfam" id="PF01301">
    <property type="entry name" value="Glyco_hydro_35"/>
    <property type="match status" value="2"/>
</dbReference>
<evidence type="ECO:0000256" key="4">
    <source>
        <dbReference type="SAM" id="MobiDB-lite"/>
    </source>
</evidence>
<evidence type="ECO:0000259" key="8">
    <source>
        <dbReference type="Pfam" id="PF21467"/>
    </source>
</evidence>
<sequence>SLQERLRTRPPRPLGPLPQSLPGGSINQTHLTPSQLKIRQVGLKVKGSNFTLEGFPFQIIAGTMHYFRMPRSYWRVNLLKLKACGFNTLTTHVPWNLHEPRVDQFVFTGNLDLMAFITIASDVGLWVILCPGPYIGSDLDLGGLPSWLLKDPKMKLRTTYKGFTNAVNRYFDKLISRIVPLQYNQGGPIIAVQVENEYGSYYLDKKYMPYVKKVSAPLIFFHIYTLLFSLLVCGGHSPIMMMVYTARSFDTWGALRNSLDPHVLMKDVHEMFKLRFSLNFYMFHGGTNFGFMGGAASLNTYLPMVTSYDYGALLTEDGEYTPEYITFQEYFSSAVGATPFERWALGRGFWGSSVQPQPSPVKSAKPVSMEVLSVNQGNGQSYGYTLYETYISKGGILSSRGHVQDRAQVGGNKCVSVAFVCGHSPTVVLVCLGQGYQDHHSLRILVENQGRLAYGKDINTQRKGGLQNADLSLFPQAEGSKGQAHGLEQSRVSQPRDTHGPAFFLGFLKVGEPKDTFIKLEGWTKGVVFVNGQNLGRYWNLGPQKTLYLPGPWLHSGPNEIIVFEELKGGLTIQFTTMPFLGMAF</sequence>
<dbReference type="PROSITE" id="PS01182">
    <property type="entry name" value="GLYCOSYL_HYDROL_F35"/>
    <property type="match status" value="1"/>
</dbReference>
<dbReference type="InterPro" id="IPR031330">
    <property type="entry name" value="Gly_Hdrlase_35_cat"/>
</dbReference>
<dbReference type="InterPro" id="IPR026283">
    <property type="entry name" value="B-gal_1-like"/>
</dbReference>
<comment type="similarity">
    <text evidence="1">Belongs to the glycosyl hydrolase 35 family.</text>
</comment>
<evidence type="ECO:0000313" key="10">
    <source>
        <dbReference type="Proteomes" id="UP000694414"/>
    </source>
</evidence>
<dbReference type="Gene3D" id="3.20.20.80">
    <property type="entry name" value="Glycosidases"/>
    <property type="match status" value="1"/>
</dbReference>
<keyword evidence="5" id="KW-0472">Membrane</keyword>
<keyword evidence="5" id="KW-0812">Transmembrane</keyword>
<feature type="region of interest" description="Disordered" evidence="4">
    <location>
        <begin position="1"/>
        <end position="26"/>
    </location>
</feature>
<evidence type="ECO:0000256" key="3">
    <source>
        <dbReference type="ARBA" id="ARBA00023295"/>
    </source>
</evidence>
<evidence type="ECO:0000313" key="9">
    <source>
        <dbReference type="Ensembl" id="ENSPSMP00000007237.1"/>
    </source>
</evidence>
<dbReference type="Pfam" id="PF21467">
    <property type="entry name" value="BetaGal_gal-bd"/>
    <property type="match status" value="1"/>
</dbReference>
<feature type="domain" description="Glycoside hydrolase 35 catalytic" evidence="6">
    <location>
        <begin position="50"/>
        <end position="214"/>
    </location>
</feature>
<proteinExistence type="inferred from homology"/>
<organism evidence="9 10">
    <name type="scientific">Prolemur simus</name>
    <name type="common">Greater bamboo lemur</name>
    <name type="synonym">Hapalemur simus</name>
    <dbReference type="NCBI Taxonomy" id="1328070"/>
    <lineage>
        <taxon>Eukaryota</taxon>
        <taxon>Metazoa</taxon>
        <taxon>Chordata</taxon>
        <taxon>Craniata</taxon>
        <taxon>Vertebrata</taxon>
        <taxon>Euteleostomi</taxon>
        <taxon>Mammalia</taxon>
        <taxon>Eutheria</taxon>
        <taxon>Euarchontoglires</taxon>
        <taxon>Primates</taxon>
        <taxon>Strepsirrhini</taxon>
        <taxon>Lemuriformes</taxon>
        <taxon>Lemuridae</taxon>
        <taxon>Prolemur</taxon>
    </lineage>
</organism>
<dbReference type="Ensembl" id="ENSPSMT00000008523.1">
    <property type="protein sequence ID" value="ENSPSMP00000007237.1"/>
    <property type="gene ID" value="ENSPSMG00000005325.1"/>
</dbReference>
<dbReference type="AlphaFoldDB" id="A0A8C8Z142"/>
<accession>A0A8C8Z142</accession>
<dbReference type="InterPro" id="IPR019801">
    <property type="entry name" value="Glyco_hydro_35_CS"/>
</dbReference>
<dbReference type="Pfam" id="PF21317">
    <property type="entry name" value="BetaGal_ABD_1"/>
    <property type="match status" value="1"/>
</dbReference>
<evidence type="ECO:0000256" key="1">
    <source>
        <dbReference type="ARBA" id="ARBA00009809"/>
    </source>
</evidence>
<keyword evidence="3" id="KW-0326">Glycosidase</keyword>
<dbReference type="PRINTS" id="PR00742">
    <property type="entry name" value="GLHYDRLASE35"/>
</dbReference>
<evidence type="ECO:0000256" key="5">
    <source>
        <dbReference type="SAM" id="Phobius"/>
    </source>
</evidence>
<dbReference type="PANTHER" id="PTHR23421">
    <property type="entry name" value="BETA-GALACTOSIDASE RELATED"/>
    <property type="match status" value="1"/>
</dbReference>
<feature type="domain" description="Beta-galactosidase galactose-binding" evidence="8">
    <location>
        <begin position="501"/>
        <end position="559"/>
    </location>
</feature>
<evidence type="ECO:0000259" key="7">
    <source>
        <dbReference type="Pfam" id="PF21317"/>
    </source>
</evidence>
<dbReference type="InterPro" id="IPR048912">
    <property type="entry name" value="BetaGal1-like_ABD1"/>
</dbReference>
<reference evidence="9" key="1">
    <citation type="submission" date="2025-08" db="UniProtKB">
        <authorList>
            <consortium name="Ensembl"/>
        </authorList>
    </citation>
    <scope>IDENTIFICATION</scope>
</reference>
<dbReference type="InterPro" id="IPR008979">
    <property type="entry name" value="Galactose-bd-like_sf"/>
</dbReference>
<feature type="transmembrane region" description="Helical" evidence="5">
    <location>
        <begin position="214"/>
        <end position="232"/>
    </location>
</feature>
<evidence type="ECO:0008006" key="11">
    <source>
        <dbReference type="Google" id="ProtNLM"/>
    </source>
</evidence>
<keyword evidence="2" id="KW-0378">Hydrolase</keyword>
<dbReference type="GO" id="GO:0004565">
    <property type="term" value="F:beta-galactosidase activity"/>
    <property type="evidence" value="ECO:0007669"/>
    <property type="project" value="InterPro"/>
</dbReference>